<dbReference type="GeneID" id="38113549"/>
<keyword evidence="3" id="KW-1185">Reference proteome</keyword>
<evidence type="ECO:0000256" key="1">
    <source>
        <dbReference type="SAM" id="MobiDB-lite"/>
    </source>
</evidence>
<feature type="compositionally biased region" description="Basic and acidic residues" evidence="1">
    <location>
        <begin position="53"/>
        <end position="67"/>
    </location>
</feature>
<gene>
    <name evidence="2" type="ORF">DSM5745_03179</name>
</gene>
<dbReference type="EMBL" id="PVWQ01000003">
    <property type="protein sequence ID" value="RDW86537.1"/>
    <property type="molecule type" value="Genomic_DNA"/>
</dbReference>
<proteinExistence type="predicted"/>
<dbReference type="Proteomes" id="UP000256690">
    <property type="component" value="Unassembled WGS sequence"/>
</dbReference>
<feature type="region of interest" description="Disordered" evidence="1">
    <location>
        <begin position="1"/>
        <end position="75"/>
    </location>
</feature>
<feature type="compositionally biased region" description="Polar residues" evidence="1">
    <location>
        <begin position="1"/>
        <end position="15"/>
    </location>
</feature>
<accession>A0A3D8SJN3</accession>
<comment type="caution">
    <text evidence="2">The sequence shown here is derived from an EMBL/GenBank/DDBJ whole genome shotgun (WGS) entry which is preliminary data.</text>
</comment>
<dbReference type="AlphaFoldDB" id="A0A3D8SJN3"/>
<dbReference type="RefSeq" id="XP_026606061.1">
    <property type="nucleotide sequence ID" value="XM_026745195.1"/>
</dbReference>
<reference evidence="2 3" key="1">
    <citation type="journal article" date="2018" name="IMA Fungus">
        <title>IMA Genome-F 9: Draft genome sequence of Annulohypoxylon stygium, Aspergillus mulundensis, Berkeleyomyces basicola (syn. Thielaviopsis basicola), Ceratocystis smalleyi, two Cercospora beticola strains, Coleophoma cylindrospora, Fusarium fracticaudum, Phialophora cf. hyalina, and Morchella septimelata.</title>
        <authorList>
            <person name="Wingfield B.D."/>
            <person name="Bills G.F."/>
            <person name="Dong Y."/>
            <person name="Huang W."/>
            <person name="Nel W.J."/>
            <person name="Swalarsk-Parry B.S."/>
            <person name="Vaghefi N."/>
            <person name="Wilken P.M."/>
            <person name="An Z."/>
            <person name="de Beer Z.W."/>
            <person name="De Vos L."/>
            <person name="Chen L."/>
            <person name="Duong T.A."/>
            <person name="Gao Y."/>
            <person name="Hammerbacher A."/>
            <person name="Kikkert J.R."/>
            <person name="Li Y."/>
            <person name="Li H."/>
            <person name="Li K."/>
            <person name="Li Q."/>
            <person name="Liu X."/>
            <person name="Ma X."/>
            <person name="Naidoo K."/>
            <person name="Pethybridge S.J."/>
            <person name="Sun J."/>
            <person name="Steenkamp E.T."/>
            <person name="van der Nest M.A."/>
            <person name="van Wyk S."/>
            <person name="Wingfield M.J."/>
            <person name="Xiong C."/>
            <person name="Yue Q."/>
            <person name="Zhang X."/>
        </authorList>
    </citation>
    <scope>NUCLEOTIDE SEQUENCE [LARGE SCALE GENOMIC DNA]</scope>
    <source>
        <strain evidence="2 3">DSM 5745</strain>
    </source>
</reference>
<protein>
    <submittedName>
        <fullName evidence="2">Uncharacterized protein</fullName>
    </submittedName>
</protein>
<evidence type="ECO:0000313" key="3">
    <source>
        <dbReference type="Proteomes" id="UP000256690"/>
    </source>
</evidence>
<name>A0A3D8SJN3_9EURO</name>
<sequence>MATLSGNNLSHSSTRAFDPLAPFRRENQGEPASDGRPVHCFYLPPPTPFAATPDEHVPRAHPDRDCTQGDTSDEESIQELENKIKALRGYADDFLELSLMESHARILDRISQFEAELEQRKRRKTELLLSRLNRDFPDLAAIAREEARRRGL</sequence>
<evidence type="ECO:0000313" key="2">
    <source>
        <dbReference type="EMBL" id="RDW86537.1"/>
    </source>
</evidence>
<organism evidence="2 3">
    <name type="scientific">Aspergillus mulundensis</name>
    <dbReference type="NCBI Taxonomy" id="1810919"/>
    <lineage>
        <taxon>Eukaryota</taxon>
        <taxon>Fungi</taxon>
        <taxon>Dikarya</taxon>
        <taxon>Ascomycota</taxon>
        <taxon>Pezizomycotina</taxon>
        <taxon>Eurotiomycetes</taxon>
        <taxon>Eurotiomycetidae</taxon>
        <taxon>Eurotiales</taxon>
        <taxon>Aspergillaceae</taxon>
        <taxon>Aspergillus</taxon>
        <taxon>Aspergillus subgen. Nidulantes</taxon>
    </lineage>
</organism>